<accession>A0A7S0P9P6</accession>
<feature type="domain" description="Calcineurin-like phosphoesterase" evidence="2">
    <location>
        <begin position="36"/>
        <end position="287"/>
    </location>
</feature>
<feature type="signal peptide" evidence="1">
    <location>
        <begin position="1"/>
        <end position="22"/>
    </location>
</feature>
<evidence type="ECO:0000313" key="3">
    <source>
        <dbReference type="EMBL" id="CAD8559478.1"/>
    </source>
</evidence>
<dbReference type="Gene3D" id="3.60.21.10">
    <property type="match status" value="1"/>
</dbReference>
<protein>
    <recommendedName>
        <fullName evidence="2">Calcineurin-like phosphoesterase domain-containing protein</fullName>
    </recommendedName>
</protein>
<dbReference type="Pfam" id="PF00149">
    <property type="entry name" value="Metallophos"/>
    <property type="match status" value="1"/>
</dbReference>
<dbReference type="CDD" id="cd07383">
    <property type="entry name" value="MPP_Dcr2"/>
    <property type="match status" value="1"/>
</dbReference>
<evidence type="ECO:0000256" key="1">
    <source>
        <dbReference type="SAM" id="SignalP"/>
    </source>
</evidence>
<dbReference type="SUPFAM" id="SSF56300">
    <property type="entry name" value="Metallo-dependent phosphatases"/>
    <property type="match status" value="1"/>
</dbReference>
<gene>
    <name evidence="3" type="ORF">CROE0942_LOCUS3814</name>
</gene>
<keyword evidence="1" id="KW-0732">Signal</keyword>
<sequence length="353" mass="37507">MGFAPALLGAAACAAILATACARAPPRLVTTANGTFKIAMFADMHYGEGEAEAWGPAQDANSTRVQNAVLQSELDGLGLVVMLGDMITGNNVHSNSSAYWDEFTLPVRANFSGLPWATILGNHDDYPFQADGSPRPYTVETQADRRELLANDLRFADSATQLGPAGISLASNYFLPVGSHGDPQGPPELLLYFLDSGGGRAPEVVYPDQVAWLEGLRTQHIAKWGKGVRSLLFMHIPCPQYTKALHSPQGFFGMALDNVTPTANDTGVFAVAKDTGIQAVFVGHDHGNDFCGSVEGVWLCFGRHSGYGGYGSWRRGSRVVELGSDGAIRTWVRMEDGDVVSSGELVGAGDAQG</sequence>
<feature type="chain" id="PRO_5030941572" description="Calcineurin-like phosphoesterase domain-containing protein" evidence="1">
    <location>
        <begin position="23"/>
        <end position="353"/>
    </location>
</feature>
<dbReference type="PANTHER" id="PTHR32440">
    <property type="entry name" value="PHOSPHATASE DCR2-RELATED-RELATED"/>
    <property type="match status" value="1"/>
</dbReference>
<dbReference type="GO" id="GO:0016788">
    <property type="term" value="F:hydrolase activity, acting on ester bonds"/>
    <property type="evidence" value="ECO:0007669"/>
    <property type="project" value="TreeGrafter"/>
</dbReference>
<dbReference type="PANTHER" id="PTHR32440:SF11">
    <property type="entry name" value="METALLOPHOSPHOESTERASE DOMAIN-CONTAINING PROTEIN"/>
    <property type="match status" value="1"/>
</dbReference>
<organism evidence="3">
    <name type="scientific">Cafeteria roenbergensis</name>
    <name type="common">Marine flagellate</name>
    <dbReference type="NCBI Taxonomy" id="33653"/>
    <lineage>
        <taxon>Eukaryota</taxon>
        <taxon>Sar</taxon>
        <taxon>Stramenopiles</taxon>
        <taxon>Bigyra</taxon>
        <taxon>Opalozoa</taxon>
        <taxon>Bicosoecida</taxon>
        <taxon>Cafeteriaceae</taxon>
        <taxon>Cafeteria</taxon>
    </lineage>
</organism>
<dbReference type="EMBL" id="HBET01005782">
    <property type="protein sequence ID" value="CAD8559478.1"/>
    <property type="molecule type" value="Transcribed_RNA"/>
</dbReference>
<dbReference type="InterPro" id="IPR004843">
    <property type="entry name" value="Calcineurin-like_PHP"/>
</dbReference>
<dbReference type="AlphaFoldDB" id="A0A7S0P9P6"/>
<evidence type="ECO:0000259" key="2">
    <source>
        <dbReference type="Pfam" id="PF00149"/>
    </source>
</evidence>
<reference evidence="3" key="1">
    <citation type="submission" date="2021-01" db="EMBL/GenBank/DDBJ databases">
        <authorList>
            <person name="Corre E."/>
            <person name="Pelletier E."/>
            <person name="Niang G."/>
            <person name="Scheremetjew M."/>
            <person name="Finn R."/>
            <person name="Kale V."/>
            <person name="Holt S."/>
            <person name="Cochrane G."/>
            <person name="Meng A."/>
            <person name="Brown T."/>
            <person name="Cohen L."/>
        </authorList>
    </citation>
    <scope>NUCLEOTIDE SEQUENCE</scope>
    <source>
        <strain evidence="3">E4-10</strain>
    </source>
</reference>
<proteinExistence type="predicted"/>
<dbReference type="GO" id="GO:0005737">
    <property type="term" value="C:cytoplasm"/>
    <property type="evidence" value="ECO:0007669"/>
    <property type="project" value="TreeGrafter"/>
</dbReference>
<dbReference type="InterPro" id="IPR029052">
    <property type="entry name" value="Metallo-depent_PP-like"/>
</dbReference>
<name>A0A7S0P9P6_CAFRO</name>